<dbReference type="GO" id="GO:0008270">
    <property type="term" value="F:zinc ion binding"/>
    <property type="evidence" value="ECO:0007669"/>
    <property type="project" value="UniProtKB-KW"/>
</dbReference>
<dbReference type="WBParaSite" id="EEL_0000344801-mRNA-1">
    <property type="protein sequence ID" value="EEL_0000344801-mRNA-1"/>
    <property type="gene ID" value="EEL_0000344801"/>
</dbReference>
<accession>A0A0R3RPI5</accession>
<dbReference type="InterPro" id="IPR036855">
    <property type="entry name" value="Znf_CCCH_sf"/>
</dbReference>
<evidence type="ECO:0000259" key="7">
    <source>
        <dbReference type="PROSITE" id="PS50103"/>
    </source>
</evidence>
<evidence type="ECO:0000313" key="10">
    <source>
        <dbReference type="WBParaSite" id="EEL_0000344801-mRNA-1"/>
    </source>
</evidence>
<evidence type="ECO:0000256" key="6">
    <source>
        <dbReference type="SAM" id="MobiDB-lite"/>
    </source>
</evidence>
<dbReference type="SUPFAM" id="SSF90229">
    <property type="entry name" value="CCCH zinc finger"/>
    <property type="match status" value="1"/>
</dbReference>
<proteinExistence type="predicted"/>
<evidence type="ECO:0000256" key="2">
    <source>
        <dbReference type="ARBA" id="ARBA00022771"/>
    </source>
</evidence>
<reference evidence="10" key="1">
    <citation type="submission" date="2017-02" db="UniProtKB">
        <authorList>
            <consortium name="WormBaseParasite"/>
        </authorList>
    </citation>
    <scope>IDENTIFICATION</scope>
</reference>
<organism evidence="9 10">
    <name type="scientific">Elaeophora elaphi</name>
    <dbReference type="NCBI Taxonomy" id="1147741"/>
    <lineage>
        <taxon>Eukaryota</taxon>
        <taxon>Metazoa</taxon>
        <taxon>Ecdysozoa</taxon>
        <taxon>Nematoda</taxon>
        <taxon>Chromadorea</taxon>
        <taxon>Rhabditida</taxon>
        <taxon>Spirurina</taxon>
        <taxon>Spiruromorpha</taxon>
        <taxon>Filarioidea</taxon>
        <taxon>Onchocercidae</taxon>
        <taxon>Elaeophora</taxon>
    </lineage>
</organism>
<evidence type="ECO:0000256" key="5">
    <source>
        <dbReference type="PROSITE-ProRule" id="PRU00723"/>
    </source>
</evidence>
<dbReference type="InterPro" id="IPR000571">
    <property type="entry name" value="Znf_CCCH"/>
</dbReference>
<dbReference type="PROSITE" id="PS50103">
    <property type="entry name" value="ZF_C3H1"/>
    <property type="match status" value="1"/>
</dbReference>
<protein>
    <submittedName>
        <fullName evidence="10">C3H1-type domain-containing protein</fullName>
    </submittedName>
</protein>
<dbReference type="Proteomes" id="UP000050640">
    <property type="component" value="Unplaced"/>
</dbReference>
<name>A0A0R3RPI5_9BILA</name>
<dbReference type="Pfam" id="PF05495">
    <property type="entry name" value="zf-CHY"/>
    <property type="match status" value="1"/>
</dbReference>
<feature type="domain" description="CHY-type" evidence="8">
    <location>
        <begin position="542"/>
        <end position="611"/>
    </location>
</feature>
<keyword evidence="2 4" id="KW-0863">Zinc-finger</keyword>
<evidence type="ECO:0000256" key="1">
    <source>
        <dbReference type="ARBA" id="ARBA00022723"/>
    </source>
</evidence>
<feature type="compositionally biased region" description="Polar residues" evidence="6">
    <location>
        <begin position="8"/>
        <end position="26"/>
    </location>
</feature>
<dbReference type="InterPro" id="IPR037274">
    <property type="entry name" value="Znf_CHY_sf"/>
</dbReference>
<feature type="region of interest" description="Disordered" evidence="6">
    <location>
        <begin position="1"/>
        <end position="36"/>
    </location>
</feature>
<keyword evidence="9" id="KW-1185">Reference proteome</keyword>
<sequence>MRSDKQVAETSSASGYFQGAASQSSRDSYRRFRNTPKKQMKLQESLAGVDTAKFQDAECNAAVRSVSKVLSSSVSNIKEKDLAKNSDINNGIVSLLPLKTSKRKVCKYFASENSCYFGEYCRFLHIKNETKDNNSDFVPSHTGLKPARCIVRPNIATVSKDGIGKKEQLDIRNSEISYFGRRFRDAKFAYNGSSYFTEFEYRITDPEWVFDVKAVKLQLRIPERYPCESIMIALSESTLPLPLVTHFNREVNKFIEEKFMEAEKCNTYVALGKTFIRWLDRNILKFFIEGLRKTKMITEAEKEGIKLHQASFSNLTSEKENNNFESDTVKTIICSNNAITQGRIYDETGVETSSKPEVVTEESSSEQPSKSKIIEARVFWNDLNGNIATLSIITMSISIRCAKCSALSFLTSSAKQLSVSYCTKCSNGFSIHTSPQLVHQNSNVIAFLEPKGCLPIDCVLLSSKLSYTCLQCSKEATAENLTYGIANKSWCYGCHSKCEFEIRAIRFVGDFNSIAKEDSSIPKSRQKKKKVKQSMLLVEGQPLPENGTCKHYKKSYRWFRFPCCGKLYPCDLCHNDAEMEHEMKLANRMVCGFCSTEQPFQKAKPCTNCNENVTRIKSQFWEGGKGCRDQVVMNRNDRRKYANSLMKTISNKHATQLKFKNDNKNK</sequence>
<feature type="domain" description="C3H1-type" evidence="7">
    <location>
        <begin position="100"/>
        <end position="128"/>
    </location>
</feature>
<dbReference type="PROSITE" id="PS51266">
    <property type="entry name" value="ZF_CHY"/>
    <property type="match status" value="1"/>
</dbReference>
<dbReference type="AlphaFoldDB" id="A0A0R3RPI5"/>
<keyword evidence="1 5" id="KW-0479">Metal-binding</keyword>
<evidence type="ECO:0000256" key="3">
    <source>
        <dbReference type="ARBA" id="ARBA00022833"/>
    </source>
</evidence>
<evidence type="ECO:0000259" key="8">
    <source>
        <dbReference type="PROSITE" id="PS51266"/>
    </source>
</evidence>
<evidence type="ECO:0000256" key="4">
    <source>
        <dbReference type="PROSITE-ProRule" id="PRU00601"/>
    </source>
</evidence>
<dbReference type="InterPro" id="IPR008913">
    <property type="entry name" value="Znf_CHY"/>
</dbReference>
<dbReference type="STRING" id="1147741.A0A0R3RPI5"/>
<dbReference type="SUPFAM" id="SSF161219">
    <property type="entry name" value="CHY zinc finger-like"/>
    <property type="match status" value="1"/>
</dbReference>
<feature type="zinc finger region" description="C3H1-type" evidence="5">
    <location>
        <begin position="100"/>
        <end position="128"/>
    </location>
</feature>
<dbReference type="Gene3D" id="4.10.1000.10">
    <property type="entry name" value="Zinc finger, CCCH-type"/>
    <property type="match status" value="1"/>
</dbReference>
<evidence type="ECO:0000313" key="9">
    <source>
        <dbReference type="Proteomes" id="UP000050640"/>
    </source>
</evidence>
<keyword evidence="3 5" id="KW-0862">Zinc</keyword>